<accession>A0ABQ2I2Z8</accession>
<evidence type="ECO:0000313" key="2">
    <source>
        <dbReference type="EMBL" id="GGM96240.1"/>
    </source>
</evidence>
<name>A0ABQ2I2Z8_9PSEU</name>
<keyword evidence="3" id="KW-1185">Reference proteome</keyword>
<evidence type="ECO:0000256" key="1">
    <source>
        <dbReference type="SAM" id="MobiDB-lite"/>
    </source>
</evidence>
<protein>
    <submittedName>
        <fullName evidence="2">Uncharacterized protein</fullName>
    </submittedName>
</protein>
<proteinExistence type="predicted"/>
<dbReference type="Proteomes" id="UP000597656">
    <property type="component" value="Unassembled WGS sequence"/>
</dbReference>
<dbReference type="EMBL" id="BMNC01000004">
    <property type="protein sequence ID" value="GGM96240.1"/>
    <property type="molecule type" value="Genomic_DNA"/>
</dbReference>
<sequence>MAPVEFTVTGGEGSPLDFVAALTPARSLVVITDPGGWAQVSQGLAVGTAAAAAVPTQVRVLRFAVLDLRHFPSAAALPSLADVPGDVVALHDTRSWDSAPVVASLRGLGRPVVLFTAVHAWVSGVDTASVVIGWSAPHVVLAAPTGPGETRVEDALWQFRELERRGRMTYTSLPAPPVVADRPVSVVVALPGATQGIAGALRPGAGYEVWVRVGDGPVLAEDLRLRAVLSMSGRPVVAETFMLPAEGPSPWVNFEVTTPYAAVPWTGELVVYHGVVPVHVQQVVLPVGAGEPRALPRLKLSRTFADLPPARAVSVLEFGERALVAAGDVPSWVSLAGPPLSLPAMSGLDPWYGKDFPAYCTDLAFLARQGAAAYARLFGGGEPAGGRHAASGDPGPAGLGPQVSGSGPAAALRHAARVTGRPAGVVVASVAAGPVRWPMIYDLPFTDGPHRLCASVGRFGPFGAGGEVPPHCPVHDHSGNVLCPFGFWGLSSVLEHPVGPLVSRVLPRAWPFEVAMAVDPGMDRGLTERHVTELMSQVPPESVTSAYLSPAELGRALADETMDVVHLHFREGFLEAEEIARWNREGVWPQPHWPVRKPLVVGTTPMVGLVRSFVEHGASAVVCPEEAVPQDMAGWVTGMLLARLAAGVGAGEALRQVRWEMLSRGNVMGLAYSLHGSADLRMR</sequence>
<feature type="region of interest" description="Disordered" evidence="1">
    <location>
        <begin position="384"/>
        <end position="404"/>
    </location>
</feature>
<reference evidence="3" key="1">
    <citation type="journal article" date="2019" name="Int. J. Syst. Evol. Microbiol.">
        <title>The Global Catalogue of Microorganisms (GCM) 10K type strain sequencing project: providing services to taxonomists for standard genome sequencing and annotation.</title>
        <authorList>
            <consortium name="The Broad Institute Genomics Platform"/>
            <consortium name="The Broad Institute Genome Sequencing Center for Infectious Disease"/>
            <person name="Wu L."/>
            <person name="Ma J."/>
        </authorList>
    </citation>
    <scope>NUCLEOTIDE SEQUENCE [LARGE SCALE GENOMIC DNA]</scope>
    <source>
        <strain evidence="3">CGMCC 4.7319</strain>
    </source>
</reference>
<comment type="caution">
    <text evidence="2">The sequence shown here is derived from an EMBL/GenBank/DDBJ whole genome shotgun (WGS) entry which is preliminary data.</text>
</comment>
<gene>
    <name evidence="2" type="ORF">GCM10011609_37390</name>
</gene>
<organism evidence="2 3">
    <name type="scientific">Lentzea pudingi</name>
    <dbReference type="NCBI Taxonomy" id="1789439"/>
    <lineage>
        <taxon>Bacteria</taxon>
        <taxon>Bacillati</taxon>
        <taxon>Actinomycetota</taxon>
        <taxon>Actinomycetes</taxon>
        <taxon>Pseudonocardiales</taxon>
        <taxon>Pseudonocardiaceae</taxon>
        <taxon>Lentzea</taxon>
    </lineage>
</organism>
<dbReference type="RefSeq" id="WP_189155981.1">
    <property type="nucleotide sequence ID" value="NZ_BMNC01000004.1"/>
</dbReference>
<evidence type="ECO:0000313" key="3">
    <source>
        <dbReference type="Proteomes" id="UP000597656"/>
    </source>
</evidence>